<gene>
    <name evidence="1" type="ORF">CONPUDRAFT_78441</name>
</gene>
<protein>
    <submittedName>
        <fullName evidence="1">Uncharacterized protein</fullName>
    </submittedName>
</protein>
<organism evidence="1 2">
    <name type="scientific">Coniophora puteana (strain RWD-64-598)</name>
    <name type="common">Brown rot fungus</name>
    <dbReference type="NCBI Taxonomy" id="741705"/>
    <lineage>
        <taxon>Eukaryota</taxon>
        <taxon>Fungi</taxon>
        <taxon>Dikarya</taxon>
        <taxon>Basidiomycota</taxon>
        <taxon>Agaricomycotina</taxon>
        <taxon>Agaricomycetes</taxon>
        <taxon>Agaricomycetidae</taxon>
        <taxon>Boletales</taxon>
        <taxon>Coniophorineae</taxon>
        <taxon>Coniophoraceae</taxon>
        <taxon>Coniophora</taxon>
    </lineage>
</organism>
<keyword evidence="2" id="KW-1185">Reference proteome</keyword>
<dbReference type="AlphaFoldDB" id="R7SDE9"/>
<dbReference type="EMBL" id="JH711606">
    <property type="protein sequence ID" value="EIW73895.1"/>
    <property type="molecule type" value="Genomic_DNA"/>
</dbReference>
<proteinExistence type="predicted"/>
<reference evidence="2" key="1">
    <citation type="journal article" date="2012" name="Science">
        <title>The Paleozoic origin of enzymatic lignin decomposition reconstructed from 31 fungal genomes.</title>
        <authorList>
            <person name="Floudas D."/>
            <person name="Binder M."/>
            <person name="Riley R."/>
            <person name="Barry K."/>
            <person name="Blanchette R.A."/>
            <person name="Henrissat B."/>
            <person name="Martinez A.T."/>
            <person name="Otillar R."/>
            <person name="Spatafora J.W."/>
            <person name="Yadav J.S."/>
            <person name="Aerts A."/>
            <person name="Benoit I."/>
            <person name="Boyd A."/>
            <person name="Carlson A."/>
            <person name="Copeland A."/>
            <person name="Coutinho P.M."/>
            <person name="de Vries R.P."/>
            <person name="Ferreira P."/>
            <person name="Findley K."/>
            <person name="Foster B."/>
            <person name="Gaskell J."/>
            <person name="Glotzer D."/>
            <person name="Gorecki P."/>
            <person name="Heitman J."/>
            <person name="Hesse C."/>
            <person name="Hori C."/>
            <person name="Igarashi K."/>
            <person name="Jurgens J.A."/>
            <person name="Kallen N."/>
            <person name="Kersten P."/>
            <person name="Kohler A."/>
            <person name="Kuees U."/>
            <person name="Kumar T.K.A."/>
            <person name="Kuo A."/>
            <person name="LaButti K."/>
            <person name="Larrondo L.F."/>
            <person name="Lindquist E."/>
            <person name="Ling A."/>
            <person name="Lombard V."/>
            <person name="Lucas S."/>
            <person name="Lundell T."/>
            <person name="Martin R."/>
            <person name="McLaughlin D.J."/>
            <person name="Morgenstern I."/>
            <person name="Morin E."/>
            <person name="Murat C."/>
            <person name="Nagy L.G."/>
            <person name="Nolan M."/>
            <person name="Ohm R.A."/>
            <person name="Patyshakuliyeva A."/>
            <person name="Rokas A."/>
            <person name="Ruiz-Duenas F.J."/>
            <person name="Sabat G."/>
            <person name="Salamov A."/>
            <person name="Samejima M."/>
            <person name="Schmutz J."/>
            <person name="Slot J.C."/>
            <person name="St John F."/>
            <person name="Stenlid J."/>
            <person name="Sun H."/>
            <person name="Sun S."/>
            <person name="Syed K."/>
            <person name="Tsang A."/>
            <person name="Wiebenga A."/>
            <person name="Young D."/>
            <person name="Pisabarro A."/>
            <person name="Eastwood D.C."/>
            <person name="Martin F."/>
            <person name="Cullen D."/>
            <person name="Grigoriev I.V."/>
            <person name="Hibbett D.S."/>
        </authorList>
    </citation>
    <scope>NUCLEOTIDE SEQUENCE [LARGE SCALE GENOMIC DNA]</scope>
    <source>
        <strain evidence="2">RWD-64-598 SS2</strain>
    </source>
</reference>
<sequence length="619" mass="69192">MDNQPAKLVHKPAMSAVRRDPLRTVELNQLRRRCAAAFQRLNPNMLTSRMAETMDFLADDMVGYAVYLRMLCIIAGKVSVGSHAHIATHLATLGFHFGTAHLMRFINERADLPHSCVYRVRIVSHNRDYSIGTILCTKLFLPRYDTVIQECESSSSRNRRKVCGQHITASVPFLDAYGDVLEPVVSRMHNIIAVELSTVLFREFITILTAFQDFPPDLPLFPEQARIMLRWGASSPDLRVSVGAPISVHFHISRIGDNHLAVRIGALLQHFVLQHLVLGSWLTDKVIPSDAVERIILTSHNAHYTTGVIFCTAEFRPYYTKVCGLCLARDRPTTSMVDGHHVTTNLSSFIANEPYEAQLREMLEAACQLDVKNSGVVQSFIIQFMVPAWLTSMDFSGFNGDMSPFSRRRADDRPLDLVFALRAATSIDYVINGSAEWPVFARLVTSFGPSFSSIMHGLPSFEDFPMVFSWDYSSDFSRFRCRGPTVIHFHVCGGTGQHRALRSAAVAYYFASKYLRPAFSADSLASSNVYGVFITRRCAEYTTGSIVCTDEFDDRFDFISALCASNSTLATRTLGGRHVTVNNATINLHPVSLDVAVHRTLCAARFVASCVYLKRIVCV</sequence>
<name>R7SDE9_CONPW</name>
<dbReference type="KEGG" id="cput:CONPUDRAFT_78441"/>
<accession>R7SDE9</accession>
<dbReference type="RefSeq" id="XP_007775927.1">
    <property type="nucleotide sequence ID" value="XM_007777737.1"/>
</dbReference>
<dbReference type="Proteomes" id="UP000053558">
    <property type="component" value="Unassembled WGS sequence"/>
</dbReference>
<evidence type="ECO:0000313" key="2">
    <source>
        <dbReference type="Proteomes" id="UP000053558"/>
    </source>
</evidence>
<evidence type="ECO:0000313" key="1">
    <source>
        <dbReference type="EMBL" id="EIW73895.1"/>
    </source>
</evidence>
<dbReference type="GeneID" id="19209767"/>